<sequence>MDAYWYTVQLVLGALALAGGGIGYFHFAGKAFDRKYGHAAPRNRAATGE</sequence>
<gene>
    <name evidence="2" type="ORF">OPKNFCMD_2400</name>
</gene>
<feature type="transmembrane region" description="Helical" evidence="1">
    <location>
        <begin position="6"/>
        <end position="27"/>
    </location>
</feature>
<keyword evidence="1" id="KW-0812">Transmembrane</keyword>
<keyword evidence="1" id="KW-1133">Transmembrane helix</keyword>
<reference evidence="2" key="1">
    <citation type="journal article" date="2021" name="Front. Microbiol.">
        <title>Comprehensive Comparative Genomics and Phenotyping of Methylobacterium Species.</title>
        <authorList>
            <person name="Alessa O."/>
            <person name="Ogura Y."/>
            <person name="Fujitani Y."/>
            <person name="Takami H."/>
            <person name="Hayashi T."/>
            <person name="Sahin N."/>
            <person name="Tani A."/>
        </authorList>
    </citation>
    <scope>NUCLEOTIDE SEQUENCE</scope>
    <source>
        <strain evidence="2">KCTC 52305</strain>
    </source>
</reference>
<protein>
    <submittedName>
        <fullName evidence="2">Uncharacterized protein</fullName>
    </submittedName>
</protein>
<evidence type="ECO:0000313" key="2">
    <source>
        <dbReference type="EMBL" id="GJD49667.1"/>
    </source>
</evidence>
<name>A0ABQ4QWU9_9HYPH</name>
<reference evidence="2" key="2">
    <citation type="submission" date="2021-08" db="EMBL/GenBank/DDBJ databases">
        <authorList>
            <person name="Tani A."/>
            <person name="Ola A."/>
            <person name="Ogura Y."/>
            <person name="Katsura K."/>
            <person name="Hayashi T."/>
        </authorList>
    </citation>
    <scope>NUCLEOTIDE SEQUENCE</scope>
    <source>
        <strain evidence="2">KCTC 52305</strain>
    </source>
</reference>
<evidence type="ECO:0000256" key="1">
    <source>
        <dbReference type="SAM" id="Phobius"/>
    </source>
</evidence>
<proteinExistence type="predicted"/>
<keyword evidence="1" id="KW-0472">Membrane</keyword>
<comment type="caution">
    <text evidence="2">The sequence shown here is derived from an EMBL/GenBank/DDBJ whole genome shotgun (WGS) entry which is preliminary data.</text>
</comment>
<keyword evidence="3" id="KW-1185">Reference proteome</keyword>
<accession>A0ABQ4QWU9</accession>
<evidence type="ECO:0000313" key="3">
    <source>
        <dbReference type="Proteomes" id="UP001055167"/>
    </source>
</evidence>
<dbReference type="EMBL" id="BPQH01000006">
    <property type="protein sequence ID" value="GJD49667.1"/>
    <property type="molecule type" value="Genomic_DNA"/>
</dbReference>
<organism evidence="2 3">
    <name type="scientific">Methylobacterium crusticola</name>
    <dbReference type="NCBI Taxonomy" id="1697972"/>
    <lineage>
        <taxon>Bacteria</taxon>
        <taxon>Pseudomonadati</taxon>
        <taxon>Pseudomonadota</taxon>
        <taxon>Alphaproteobacteria</taxon>
        <taxon>Hyphomicrobiales</taxon>
        <taxon>Methylobacteriaceae</taxon>
        <taxon>Methylobacterium</taxon>
    </lineage>
</organism>
<dbReference type="RefSeq" id="WP_162501451.1">
    <property type="nucleotide sequence ID" value="NZ_BPQH01000006.1"/>
</dbReference>
<dbReference type="Proteomes" id="UP001055167">
    <property type="component" value="Unassembled WGS sequence"/>
</dbReference>